<gene>
    <name evidence="1" type="ORF">JY651_32265</name>
</gene>
<accession>A0ABX7NM42</accession>
<evidence type="ECO:0000313" key="2">
    <source>
        <dbReference type="Proteomes" id="UP000662747"/>
    </source>
</evidence>
<evidence type="ECO:0000313" key="1">
    <source>
        <dbReference type="EMBL" id="QSQ19937.1"/>
    </source>
</evidence>
<keyword evidence="2" id="KW-1185">Reference proteome</keyword>
<evidence type="ECO:0008006" key="3">
    <source>
        <dbReference type="Google" id="ProtNLM"/>
    </source>
</evidence>
<name>A0ABX7NM42_9BACT</name>
<dbReference type="EMBL" id="CP071090">
    <property type="protein sequence ID" value="QSQ19937.1"/>
    <property type="molecule type" value="Genomic_DNA"/>
</dbReference>
<reference evidence="1 2" key="1">
    <citation type="submission" date="2021-02" db="EMBL/GenBank/DDBJ databases">
        <title>De Novo genome assembly of isolated myxobacteria.</title>
        <authorList>
            <person name="Stevens D.C."/>
        </authorList>
    </citation>
    <scope>NUCLEOTIDE SEQUENCE [LARGE SCALE GENOMIC DNA]</scope>
    <source>
        <strain evidence="2">SCPEA02</strain>
    </source>
</reference>
<organism evidence="1 2">
    <name type="scientific">Pyxidicoccus parkwayensis</name>
    <dbReference type="NCBI Taxonomy" id="2813578"/>
    <lineage>
        <taxon>Bacteria</taxon>
        <taxon>Pseudomonadati</taxon>
        <taxon>Myxococcota</taxon>
        <taxon>Myxococcia</taxon>
        <taxon>Myxococcales</taxon>
        <taxon>Cystobacterineae</taxon>
        <taxon>Myxococcaceae</taxon>
        <taxon>Pyxidicoccus</taxon>
    </lineage>
</organism>
<proteinExistence type="predicted"/>
<dbReference type="Proteomes" id="UP000662747">
    <property type="component" value="Chromosome"/>
</dbReference>
<sequence>MSPLSPSAKLRSWLGSSRLSVPLLVAVSACGLGAPRSRRMRALGVCHTLLGAAALGVLGWRAARASRPPAGGPAAGRGARVPFVFTWQISEEEITASAASGH</sequence>
<protein>
    <recommendedName>
        <fullName evidence="3">Lipoprotein</fullName>
    </recommendedName>
</protein>
<dbReference type="RefSeq" id="WP_206721518.1">
    <property type="nucleotide sequence ID" value="NZ_CP071090.1"/>
</dbReference>